<dbReference type="PROSITE" id="PS50850">
    <property type="entry name" value="MFS"/>
    <property type="match status" value="1"/>
</dbReference>
<feature type="transmembrane region" description="Helical" evidence="7">
    <location>
        <begin position="151"/>
        <end position="178"/>
    </location>
</feature>
<dbReference type="GO" id="GO:0005886">
    <property type="term" value="C:plasma membrane"/>
    <property type="evidence" value="ECO:0007669"/>
    <property type="project" value="UniProtKB-SubCell"/>
</dbReference>
<feature type="transmembrane region" description="Helical" evidence="7">
    <location>
        <begin position="218"/>
        <end position="239"/>
    </location>
</feature>
<dbReference type="PANTHER" id="PTHR11662">
    <property type="entry name" value="SOLUTE CARRIER FAMILY 17"/>
    <property type="match status" value="1"/>
</dbReference>
<evidence type="ECO:0000313" key="9">
    <source>
        <dbReference type="EMBL" id="AXI28780.1"/>
    </source>
</evidence>
<organism evidence="9 11">
    <name type="scientific">Priestia megaterium</name>
    <name type="common">Bacillus megaterium</name>
    <dbReference type="NCBI Taxonomy" id="1404"/>
    <lineage>
        <taxon>Bacteria</taxon>
        <taxon>Bacillati</taxon>
        <taxon>Bacillota</taxon>
        <taxon>Bacilli</taxon>
        <taxon>Bacillales</taxon>
        <taxon>Bacillaceae</taxon>
        <taxon>Priestia</taxon>
    </lineage>
</organism>
<evidence type="ECO:0000256" key="5">
    <source>
        <dbReference type="ARBA" id="ARBA00022989"/>
    </source>
</evidence>
<evidence type="ECO:0000256" key="4">
    <source>
        <dbReference type="ARBA" id="ARBA00022692"/>
    </source>
</evidence>
<feature type="transmembrane region" description="Helical" evidence="7">
    <location>
        <begin position="294"/>
        <end position="313"/>
    </location>
</feature>
<feature type="transmembrane region" description="Helical" evidence="7">
    <location>
        <begin position="259"/>
        <end position="279"/>
    </location>
</feature>
<dbReference type="PANTHER" id="PTHR11662:SF399">
    <property type="entry name" value="FI19708P1-RELATED"/>
    <property type="match status" value="1"/>
</dbReference>
<gene>
    <name evidence="9" type="ORF">CIB87_07065</name>
    <name evidence="10" type="ORF">FDZ14_18030</name>
</gene>
<keyword evidence="4 7" id="KW-0812">Transmembrane</keyword>
<dbReference type="GO" id="GO:0022857">
    <property type="term" value="F:transmembrane transporter activity"/>
    <property type="evidence" value="ECO:0007669"/>
    <property type="project" value="InterPro"/>
</dbReference>
<dbReference type="EMBL" id="CP045272">
    <property type="protein sequence ID" value="QJX77995.1"/>
    <property type="molecule type" value="Genomic_DNA"/>
</dbReference>
<dbReference type="Proteomes" id="UP000501076">
    <property type="component" value="Chromosome"/>
</dbReference>
<keyword evidence="5 7" id="KW-1133">Transmembrane helix</keyword>
<dbReference type="InterPro" id="IPR000849">
    <property type="entry name" value="Sugar_P_transporter"/>
</dbReference>
<dbReference type="RefSeq" id="WP_074896077.1">
    <property type="nucleotide sequence ID" value="NZ_CAXOOG010000314.1"/>
</dbReference>
<evidence type="ECO:0000256" key="1">
    <source>
        <dbReference type="ARBA" id="ARBA00004651"/>
    </source>
</evidence>
<dbReference type="InterPro" id="IPR011701">
    <property type="entry name" value="MFS"/>
</dbReference>
<dbReference type="InterPro" id="IPR036259">
    <property type="entry name" value="MFS_trans_sf"/>
</dbReference>
<dbReference type="SUPFAM" id="SSF103473">
    <property type="entry name" value="MFS general substrate transporter"/>
    <property type="match status" value="1"/>
</dbReference>
<accession>A0A1Q8UVZ8</accession>
<dbReference type="EMBL" id="CP022674">
    <property type="protein sequence ID" value="AXI28780.1"/>
    <property type="molecule type" value="Genomic_DNA"/>
</dbReference>
<dbReference type="CDD" id="cd17319">
    <property type="entry name" value="MFS_ExuT_GudP_like"/>
    <property type="match status" value="1"/>
</dbReference>
<dbReference type="Proteomes" id="UP000253834">
    <property type="component" value="Chromosome"/>
</dbReference>
<proteinExistence type="predicted"/>
<feature type="transmembrane region" description="Helical" evidence="7">
    <location>
        <begin position="353"/>
        <end position="376"/>
    </location>
</feature>
<name>A0A1Q8UVZ8_PRIMG</name>
<protein>
    <submittedName>
        <fullName evidence="9">MFS transporter</fullName>
    </submittedName>
</protein>
<dbReference type="AlphaFoldDB" id="A0A1Q8UVZ8"/>
<evidence type="ECO:0000313" key="12">
    <source>
        <dbReference type="Proteomes" id="UP000501076"/>
    </source>
</evidence>
<evidence type="ECO:0000256" key="2">
    <source>
        <dbReference type="ARBA" id="ARBA00022448"/>
    </source>
</evidence>
<dbReference type="Gene3D" id="1.20.1250.20">
    <property type="entry name" value="MFS general substrate transporter like domains"/>
    <property type="match status" value="2"/>
</dbReference>
<comment type="subcellular location">
    <subcellularLocation>
        <location evidence="1">Cell membrane</location>
        <topology evidence="1">Multi-pass membrane protein</topology>
    </subcellularLocation>
</comment>
<evidence type="ECO:0000313" key="10">
    <source>
        <dbReference type="EMBL" id="QJX77995.1"/>
    </source>
</evidence>
<dbReference type="Pfam" id="PF07690">
    <property type="entry name" value="MFS_1"/>
    <property type="match status" value="1"/>
</dbReference>
<keyword evidence="6 7" id="KW-0472">Membrane</keyword>
<feature type="transmembrane region" description="Helical" evidence="7">
    <location>
        <begin position="319"/>
        <end position="341"/>
    </location>
</feature>
<evidence type="ECO:0000259" key="8">
    <source>
        <dbReference type="PROSITE" id="PS50850"/>
    </source>
</evidence>
<feature type="domain" description="Major facilitator superfamily (MFS) profile" evidence="8">
    <location>
        <begin position="9"/>
        <end position="408"/>
    </location>
</feature>
<evidence type="ECO:0000256" key="6">
    <source>
        <dbReference type="ARBA" id="ARBA00023136"/>
    </source>
</evidence>
<feature type="transmembrane region" description="Helical" evidence="7">
    <location>
        <begin position="382"/>
        <end position="404"/>
    </location>
</feature>
<evidence type="ECO:0000256" key="7">
    <source>
        <dbReference type="SAM" id="Phobius"/>
    </source>
</evidence>
<reference evidence="9 11" key="1">
    <citation type="submission" date="2017-07" db="EMBL/GenBank/DDBJ databases">
        <title>Isolation and development of strain Bacillus megaterium SR7 for enhanced growth and metabolite production under supercritical carbon dioxide.</title>
        <authorList>
            <person name="Freedman A.J.E."/>
            <person name="Peet K.C."/>
            <person name="Boock J.T."/>
            <person name="Penn K."/>
            <person name="Prather K.L.J."/>
            <person name="Thompson J.R."/>
        </authorList>
    </citation>
    <scope>NUCLEOTIDE SEQUENCE [LARGE SCALE GENOMIC DNA]</scope>
    <source>
        <strain evidence="9 11">SR7</strain>
    </source>
</reference>
<keyword evidence="3" id="KW-1003">Cell membrane</keyword>
<evidence type="ECO:0000313" key="11">
    <source>
        <dbReference type="Proteomes" id="UP000253834"/>
    </source>
</evidence>
<dbReference type="InterPro" id="IPR020846">
    <property type="entry name" value="MFS_dom"/>
</dbReference>
<keyword evidence="2" id="KW-0813">Transport</keyword>
<feature type="transmembrane region" description="Helical" evidence="7">
    <location>
        <begin position="46"/>
        <end position="64"/>
    </location>
</feature>
<reference evidence="10 12" key="2">
    <citation type="submission" date="2019-10" db="EMBL/GenBank/DDBJ databases">
        <title>Complete genome sequences for adaption low water activity.</title>
        <authorList>
            <person name="Zhao L."/>
            <person name="Zhong J."/>
        </authorList>
    </citation>
    <scope>NUCLEOTIDE SEQUENCE [LARGE SCALE GENOMIC DNA]</scope>
    <source>
        <strain evidence="10 12">FDU301</strain>
    </source>
</reference>
<evidence type="ECO:0000256" key="3">
    <source>
        <dbReference type="ARBA" id="ARBA00022475"/>
    </source>
</evidence>
<feature type="transmembrane region" description="Helical" evidence="7">
    <location>
        <begin position="76"/>
        <end position="106"/>
    </location>
</feature>
<dbReference type="InterPro" id="IPR050382">
    <property type="entry name" value="MFS_Na/Anion_cotransporter"/>
</dbReference>
<sequence>MFSQGKGIVILFLFLAGIINYLDRSALSIAAPFIQDDLSLTPTEMGIIFSSFSVGYAIFNFLGGMASDKYGAKLTLFVAMIVWSIFSGALVIAVGFASMIAIRVLFGMGEGPLSATISKMVNNWFPSSNRATVIGLTNSGTPLGGAISGPIVGFIAIAYGWKVSFIAIMLIGIIWAVCWWKFVKEKPSDTSEELKTQEIPVATESKLKLTFYLKHRTVLFTAFAFFAYNYILFFFLTWFPSYLVDARGLSVKEMSITTVIPWILGFIGLALGGFVSDFFSKKFAQKGVLFSRKLVLVTCLFLSAVCIGVAGLVTTTVSAVTLVALSVFFLYLTGAIYWAIVNDVVDKNNVGSVGGFMHFLANTAGIIGPTLTGFLVERSGTYTAAFLLAGGLAVFASLAVIRFVRPIVKPTSQILPKDVNLSSKTGL</sequence>
<dbReference type="PIRSF" id="PIRSF002808">
    <property type="entry name" value="Hexose_phosphate_transp"/>
    <property type="match status" value="1"/>
</dbReference>